<evidence type="ECO:0000256" key="3">
    <source>
        <dbReference type="ARBA" id="ARBA00013017"/>
    </source>
</evidence>
<dbReference type="PROSITE" id="PS51352">
    <property type="entry name" value="THIOREDOXIN_2"/>
    <property type="match status" value="1"/>
</dbReference>
<protein>
    <recommendedName>
        <fullName evidence="3">thioredoxin-dependent peroxiredoxin</fullName>
        <ecNumber evidence="3">1.11.1.24</ecNumber>
    </recommendedName>
    <alternativeName>
        <fullName evidence="9">Thioredoxin peroxidase</fullName>
    </alternativeName>
    <alternativeName>
        <fullName evidence="11">Thioredoxin-dependent peroxiredoxin Bcp</fullName>
    </alternativeName>
</protein>
<evidence type="ECO:0000256" key="2">
    <source>
        <dbReference type="ARBA" id="ARBA00011245"/>
    </source>
</evidence>
<comment type="catalytic activity">
    <reaction evidence="12">
        <text>a hydroperoxide + [thioredoxin]-dithiol = an alcohol + [thioredoxin]-disulfide + H2O</text>
        <dbReference type="Rhea" id="RHEA:62620"/>
        <dbReference type="Rhea" id="RHEA-COMP:10698"/>
        <dbReference type="Rhea" id="RHEA-COMP:10700"/>
        <dbReference type="ChEBI" id="CHEBI:15377"/>
        <dbReference type="ChEBI" id="CHEBI:29950"/>
        <dbReference type="ChEBI" id="CHEBI:30879"/>
        <dbReference type="ChEBI" id="CHEBI:35924"/>
        <dbReference type="ChEBI" id="CHEBI:50058"/>
        <dbReference type="EC" id="1.11.1.24"/>
    </reaction>
</comment>
<accession>A0AAE3IZU6</accession>
<name>A0AAE3IZU6_9RHOB</name>
<keyword evidence="5" id="KW-0049">Antioxidant</keyword>
<dbReference type="InterPro" id="IPR036249">
    <property type="entry name" value="Thioredoxin-like_sf"/>
</dbReference>
<dbReference type="PANTHER" id="PTHR42801">
    <property type="entry name" value="THIOREDOXIN-DEPENDENT PEROXIDE REDUCTASE"/>
    <property type="match status" value="1"/>
</dbReference>
<organism evidence="15 16">
    <name type="scientific">Halocynthiibacter halioticoli</name>
    <dbReference type="NCBI Taxonomy" id="2986804"/>
    <lineage>
        <taxon>Bacteria</taxon>
        <taxon>Pseudomonadati</taxon>
        <taxon>Pseudomonadota</taxon>
        <taxon>Alphaproteobacteria</taxon>
        <taxon>Rhodobacterales</taxon>
        <taxon>Paracoccaceae</taxon>
        <taxon>Halocynthiibacter</taxon>
    </lineage>
</organism>
<dbReference type="GO" id="GO:0034599">
    <property type="term" value="P:cellular response to oxidative stress"/>
    <property type="evidence" value="ECO:0007669"/>
    <property type="project" value="TreeGrafter"/>
</dbReference>
<evidence type="ECO:0000256" key="5">
    <source>
        <dbReference type="ARBA" id="ARBA00022862"/>
    </source>
</evidence>
<dbReference type="Proteomes" id="UP001208041">
    <property type="component" value="Unassembled WGS sequence"/>
</dbReference>
<keyword evidence="4" id="KW-0575">Peroxidase</keyword>
<comment type="caution">
    <text evidence="15">The sequence shown here is derived from an EMBL/GenBank/DDBJ whole genome shotgun (WGS) entry which is preliminary data.</text>
</comment>
<evidence type="ECO:0000256" key="13">
    <source>
        <dbReference type="PIRSR" id="PIRSR000239-1"/>
    </source>
</evidence>
<dbReference type="PANTHER" id="PTHR42801:SF4">
    <property type="entry name" value="AHPC_TSA FAMILY PROTEIN"/>
    <property type="match status" value="1"/>
</dbReference>
<keyword evidence="7" id="KW-1015">Disulfide bond</keyword>
<dbReference type="InterPro" id="IPR000866">
    <property type="entry name" value="AhpC/TSA"/>
</dbReference>
<dbReference type="RefSeq" id="WP_263952955.1">
    <property type="nucleotide sequence ID" value="NZ_JAOYFC010000001.1"/>
</dbReference>
<dbReference type="InterPro" id="IPR013766">
    <property type="entry name" value="Thioredoxin_domain"/>
</dbReference>
<dbReference type="InterPro" id="IPR050924">
    <property type="entry name" value="Peroxiredoxin_BCP/PrxQ"/>
</dbReference>
<evidence type="ECO:0000256" key="4">
    <source>
        <dbReference type="ARBA" id="ARBA00022559"/>
    </source>
</evidence>
<keyword evidence="8" id="KW-0676">Redox-active center</keyword>
<dbReference type="AlphaFoldDB" id="A0AAE3IZU6"/>
<keyword evidence="16" id="KW-1185">Reference proteome</keyword>
<gene>
    <name evidence="15" type="ORF">OH136_06150</name>
</gene>
<evidence type="ECO:0000256" key="1">
    <source>
        <dbReference type="ARBA" id="ARBA00003330"/>
    </source>
</evidence>
<comment type="function">
    <text evidence="1">Thiol-specific peroxidase that catalyzes the reduction of hydrogen peroxide and organic hydroperoxides to water and alcohols, respectively. Plays a role in cell protection against oxidative stress by detoxifying peroxides and as sensor of hydrogen peroxide-mediated signaling events.</text>
</comment>
<dbReference type="GO" id="GO:0045454">
    <property type="term" value="P:cell redox homeostasis"/>
    <property type="evidence" value="ECO:0007669"/>
    <property type="project" value="TreeGrafter"/>
</dbReference>
<dbReference type="GO" id="GO:0008379">
    <property type="term" value="F:thioredoxin peroxidase activity"/>
    <property type="evidence" value="ECO:0007669"/>
    <property type="project" value="TreeGrafter"/>
</dbReference>
<evidence type="ECO:0000256" key="11">
    <source>
        <dbReference type="ARBA" id="ARBA00042639"/>
    </source>
</evidence>
<dbReference type="EMBL" id="JAOYFC010000001">
    <property type="protein sequence ID" value="MCV6824135.1"/>
    <property type="molecule type" value="Genomic_DNA"/>
</dbReference>
<evidence type="ECO:0000259" key="14">
    <source>
        <dbReference type="PROSITE" id="PS51352"/>
    </source>
</evidence>
<sequence length="166" mass="18108">MTPPIDPNQPTDALIEGAQAPRFALATASGPISNESFSGKTVVLFFYPRDNTPGCTTEALEFTALIEEFAAANTVVVGISKDTLKKHENFANKHDLKVLLASDADSTTCEDFGVWREKKMYGKTFYGIERSTFLLDGAGRVQRIWRKVKPAGHAAEVLEAAKAITQ</sequence>
<dbReference type="CDD" id="cd03017">
    <property type="entry name" value="PRX_BCP"/>
    <property type="match status" value="1"/>
</dbReference>
<feature type="domain" description="Thioredoxin" evidence="14">
    <location>
        <begin position="14"/>
        <end position="166"/>
    </location>
</feature>
<proteinExistence type="inferred from homology"/>
<reference evidence="15" key="1">
    <citation type="submission" date="2022-10" db="EMBL/GenBank/DDBJ databases">
        <authorList>
            <person name="Yue Y."/>
        </authorList>
    </citation>
    <scope>NUCLEOTIDE SEQUENCE</scope>
    <source>
        <strain evidence="15">Z654</strain>
    </source>
</reference>
<comment type="similarity">
    <text evidence="10">Belongs to the peroxiredoxin family. BCP/PrxQ subfamily.</text>
</comment>
<dbReference type="FunFam" id="3.40.30.10:FF:000007">
    <property type="entry name" value="Thioredoxin-dependent thiol peroxidase"/>
    <property type="match status" value="1"/>
</dbReference>
<dbReference type="Pfam" id="PF00578">
    <property type="entry name" value="AhpC-TSA"/>
    <property type="match status" value="1"/>
</dbReference>
<feature type="active site" description="Cysteine sulfenic acid (-SOH) intermediate; for peroxidase activity" evidence="13">
    <location>
        <position position="55"/>
    </location>
</feature>
<evidence type="ECO:0000313" key="16">
    <source>
        <dbReference type="Proteomes" id="UP001208041"/>
    </source>
</evidence>
<dbReference type="Gene3D" id="3.40.30.10">
    <property type="entry name" value="Glutaredoxin"/>
    <property type="match status" value="1"/>
</dbReference>
<dbReference type="GO" id="GO:0005737">
    <property type="term" value="C:cytoplasm"/>
    <property type="evidence" value="ECO:0007669"/>
    <property type="project" value="TreeGrafter"/>
</dbReference>
<evidence type="ECO:0000256" key="7">
    <source>
        <dbReference type="ARBA" id="ARBA00023157"/>
    </source>
</evidence>
<evidence type="ECO:0000256" key="10">
    <source>
        <dbReference type="ARBA" id="ARBA00038489"/>
    </source>
</evidence>
<evidence type="ECO:0000256" key="8">
    <source>
        <dbReference type="ARBA" id="ARBA00023284"/>
    </source>
</evidence>
<evidence type="ECO:0000256" key="6">
    <source>
        <dbReference type="ARBA" id="ARBA00023002"/>
    </source>
</evidence>
<keyword evidence="6" id="KW-0560">Oxidoreductase</keyword>
<dbReference type="SUPFAM" id="SSF52833">
    <property type="entry name" value="Thioredoxin-like"/>
    <property type="match status" value="1"/>
</dbReference>
<dbReference type="PIRSF" id="PIRSF000239">
    <property type="entry name" value="AHPC"/>
    <property type="match status" value="1"/>
</dbReference>
<evidence type="ECO:0000256" key="9">
    <source>
        <dbReference type="ARBA" id="ARBA00032824"/>
    </source>
</evidence>
<evidence type="ECO:0000256" key="12">
    <source>
        <dbReference type="ARBA" id="ARBA00049091"/>
    </source>
</evidence>
<comment type="subunit">
    <text evidence="2">Monomer.</text>
</comment>
<evidence type="ECO:0000313" key="15">
    <source>
        <dbReference type="EMBL" id="MCV6824135.1"/>
    </source>
</evidence>
<dbReference type="EC" id="1.11.1.24" evidence="3"/>
<dbReference type="InterPro" id="IPR024706">
    <property type="entry name" value="Peroxiredoxin_AhpC-typ"/>
</dbReference>